<dbReference type="AlphaFoldDB" id="A0AAE9WGN4"/>
<evidence type="ECO:0000256" key="6">
    <source>
        <dbReference type="ARBA" id="ARBA00048493"/>
    </source>
</evidence>
<dbReference type="KEGG" id="som:SOMG_04030"/>
<dbReference type="EMBL" id="CP115612">
    <property type="protein sequence ID" value="WBW74378.1"/>
    <property type="molecule type" value="Genomic_DNA"/>
</dbReference>
<dbReference type="RefSeq" id="XP_056038621.1">
    <property type="nucleotide sequence ID" value="XM_056182817.1"/>
</dbReference>
<evidence type="ECO:0000256" key="4">
    <source>
        <dbReference type="ARBA" id="ARBA00022679"/>
    </source>
</evidence>
<dbReference type="InterPro" id="IPR039741">
    <property type="entry name" value="UDP-sugar_pyrophosphorylase"/>
</dbReference>
<dbReference type="Pfam" id="PF01704">
    <property type="entry name" value="UDPGP"/>
    <property type="match status" value="1"/>
</dbReference>
<evidence type="ECO:0000256" key="2">
    <source>
        <dbReference type="ARBA" id="ARBA00010401"/>
    </source>
</evidence>
<dbReference type="SUPFAM" id="SSF53448">
    <property type="entry name" value="Nucleotide-diphospho-sugar transferases"/>
    <property type="match status" value="1"/>
</dbReference>
<reference evidence="7 8" key="1">
    <citation type="journal article" date="2023" name="G3 (Bethesda)">
        <title>A high-quality reference genome for the fission yeast Schizosaccharomyces osmophilus.</title>
        <authorList>
            <person name="Jia G.S."/>
            <person name="Zhang W.C."/>
            <person name="Liang Y."/>
            <person name="Liu X.H."/>
            <person name="Rhind N."/>
            <person name="Pidoux A."/>
            <person name="Brysch-Herzberg M."/>
            <person name="Du L.L."/>
        </authorList>
    </citation>
    <scope>NUCLEOTIDE SEQUENCE [LARGE SCALE GENOMIC DNA]</scope>
    <source>
        <strain evidence="7 8">CBS 15793</strain>
    </source>
</reference>
<gene>
    <name evidence="7" type="primary">uap1</name>
    <name evidence="7" type="ORF">SOMG_04030</name>
</gene>
<dbReference type="CDD" id="cd04193">
    <property type="entry name" value="UDPGlcNAc_PPase"/>
    <property type="match status" value="1"/>
</dbReference>
<dbReference type="InterPro" id="IPR029044">
    <property type="entry name" value="Nucleotide-diphossugar_trans"/>
</dbReference>
<dbReference type="GO" id="GO:0006048">
    <property type="term" value="P:UDP-N-acetylglucosamine biosynthetic process"/>
    <property type="evidence" value="ECO:0007669"/>
    <property type="project" value="TreeGrafter"/>
</dbReference>
<accession>A0AAE9WGN4</accession>
<keyword evidence="5" id="KW-0548">Nucleotidyltransferase</keyword>
<evidence type="ECO:0000256" key="3">
    <source>
        <dbReference type="ARBA" id="ARBA00012457"/>
    </source>
</evidence>
<comment type="pathway">
    <text evidence="1">Nucleotide-sugar biosynthesis; UDP-N-acetyl-alpha-D-glucosamine biosynthesis; UDP-N-acetyl-alpha-D-glucosamine from N-acetyl-alpha-D-glucosamine 1-phosphate: step 1/1.</text>
</comment>
<dbReference type="InterPro" id="IPR002618">
    <property type="entry name" value="UDPGP_fam"/>
</dbReference>
<proteinExistence type="inferred from homology"/>
<dbReference type="GO" id="GO:0003977">
    <property type="term" value="F:UDP-N-acetylglucosamine diphosphorylase activity"/>
    <property type="evidence" value="ECO:0007669"/>
    <property type="project" value="UniProtKB-EC"/>
</dbReference>
<evidence type="ECO:0000313" key="7">
    <source>
        <dbReference type="EMBL" id="WBW74378.1"/>
    </source>
</evidence>
<evidence type="ECO:0000256" key="5">
    <source>
        <dbReference type="ARBA" id="ARBA00022695"/>
    </source>
</evidence>
<dbReference type="PANTHER" id="PTHR11952">
    <property type="entry name" value="UDP- GLUCOSE PYROPHOSPHORYLASE"/>
    <property type="match status" value="1"/>
</dbReference>
<protein>
    <recommendedName>
        <fullName evidence="3">UDP-N-acetylglucosamine diphosphorylase</fullName>
        <ecNumber evidence="3">2.7.7.23</ecNumber>
    </recommendedName>
</protein>
<comment type="similarity">
    <text evidence="2">Belongs to the UDPGP type 1 family.</text>
</comment>
<organism evidence="7 8">
    <name type="scientific">Schizosaccharomyces osmophilus</name>
    <dbReference type="NCBI Taxonomy" id="2545709"/>
    <lineage>
        <taxon>Eukaryota</taxon>
        <taxon>Fungi</taxon>
        <taxon>Dikarya</taxon>
        <taxon>Ascomycota</taxon>
        <taxon>Taphrinomycotina</taxon>
        <taxon>Schizosaccharomycetes</taxon>
        <taxon>Schizosaccharomycetales</taxon>
        <taxon>Schizosaccharomycetaceae</taxon>
        <taxon>Schizosaccharomyces</taxon>
    </lineage>
</organism>
<dbReference type="EC" id="2.7.7.23" evidence="3"/>
<dbReference type="Proteomes" id="UP001212411">
    <property type="component" value="Chromosome 2"/>
</dbReference>
<keyword evidence="8" id="KW-1185">Reference proteome</keyword>
<comment type="catalytic activity">
    <reaction evidence="6">
        <text>N-acetyl-alpha-D-glucosamine 1-phosphate + UTP + H(+) = UDP-N-acetyl-alpha-D-glucosamine + diphosphate</text>
        <dbReference type="Rhea" id="RHEA:13509"/>
        <dbReference type="ChEBI" id="CHEBI:15378"/>
        <dbReference type="ChEBI" id="CHEBI:33019"/>
        <dbReference type="ChEBI" id="CHEBI:46398"/>
        <dbReference type="ChEBI" id="CHEBI:57705"/>
        <dbReference type="ChEBI" id="CHEBI:57776"/>
        <dbReference type="EC" id="2.7.7.23"/>
    </reaction>
</comment>
<name>A0AAE9WGN4_9SCHI</name>
<evidence type="ECO:0000256" key="1">
    <source>
        <dbReference type="ARBA" id="ARBA00005208"/>
    </source>
</evidence>
<dbReference type="Gene3D" id="3.90.550.10">
    <property type="entry name" value="Spore Coat Polysaccharide Biosynthesis Protein SpsA, Chain A"/>
    <property type="match status" value="1"/>
</dbReference>
<keyword evidence="4" id="KW-0808">Transferase</keyword>
<evidence type="ECO:0000313" key="8">
    <source>
        <dbReference type="Proteomes" id="UP001212411"/>
    </source>
</evidence>
<dbReference type="GeneID" id="80877506"/>
<sequence>MLEGALENYRPIFEKANQLHIYDQLKTLKEVSSEKFQTLWGEVKSLHLEEIWSKFKDAIEHSQKRSKLAPSDVSPVPIISTIEDSWYSLGLEEISKGRVAALVLAGGQGTRLGSDDPKGCFNIGLPGNKTLFELQALKIQRAERLAREAYPMQKQPAKVLWYVMVSEATKDITLSFFEKNDYFGIQKEKVFFFEQGKLPCLDVEGRILLESDCTVSQSPNGNGGVYEALKNTGALQHMKNSGIAHVTAYSVDNVLALPVDPVFIGMVQDKGYQVAMKVVEKKVAEEKVGLVVSQNAHPSVVEYSEISEEASHARETVDGKTCLRLRAANIAYHYFSVDFLEHMSHNARYLPVHLALKKIPNFDVTQHQFYQPSSPNGYKLEMFIFDSFEQIPVEKFGCLQVSRDTSFSPLKNSLNAPSDNKETCIRDLYALGRKWILQNGGILEQGDCPFVAPSFSLQGESLEWIRGKRIAEIPLY</sequence>
<dbReference type="PANTHER" id="PTHR11952:SF2">
    <property type="entry name" value="LD24639P"/>
    <property type="match status" value="1"/>
</dbReference>